<feature type="region of interest" description="Disordered" evidence="1">
    <location>
        <begin position="184"/>
        <end position="238"/>
    </location>
</feature>
<proteinExistence type="predicted"/>
<dbReference type="Proteomes" id="UP000487649">
    <property type="component" value="Unassembled WGS sequence"/>
</dbReference>
<evidence type="ECO:0000313" key="2">
    <source>
        <dbReference type="EMBL" id="MTK21455.1"/>
    </source>
</evidence>
<organism evidence="2 3">
    <name type="scientific">Turicibacter sanguinis</name>
    <dbReference type="NCBI Taxonomy" id="154288"/>
    <lineage>
        <taxon>Bacteria</taxon>
        <taxon>Bacillati</taxon>
        <taxon>Bacillota</taxon>
        <taxon>Erysipelotrichia</taxon>
        <taxon>Erysipelotrichales</taxon>
        <taxon>Turicibacteraceae</taxon>
        <taxon>Turicibacter</taxon>
    </lineage>
</organism>
<accession>A0A9X4XF63</accession>
<dbReference type="EMBL" id="WMQE01000017">
    <property type="protein sequence ID" value="MTK21455.1"/>
    <property type="molecule type" value="Genomic_DNA"/>
</dbReference>
<feature type="compositionally biased region" description="Low complexity" evidence="1">
    <location>
        <begin position="204"/>
        <end position="236"/>
    </location>
</feature>
<feature type="compositionally biased region" description="Polar residues" evidence="1">
    <location>
        <begin position="188"/>
        <end position="203"/>
    </location>
</feature>
<comment type="caution">
    <text evidence="2">The sequence shown here is derived from an EMBL/GenBank/DDBJ whole genome shotgun (WGS) entry which is preliminary data.</text>
</comment>
<sequence length="281" mass="31976">MFGKNKKNAQSPIEEMEQFYLNQFLNSPKTPPQGVNRMQFPNNLGPGLPGSQGFGGMGNQPQFNNFQPNQMPFNTQSQNMFPSSQSFNTQSQNMFPSSQSFNNQPQNMFAGNQSFNNQPQNMFPTNQSFNSQPQNPFLNNQSFNNPTQNTFSSNESQIDRSSNSFPGKYNELTSLIQPTLDELGHEPSTLNLRPATSQPQAPVQNYNQSQPQAPAQNYNQPQPQAPAQNYYQSQSQTPIQSYEPLDDYRDEVDEIYNRVDNINIRLRKVESYLGFRPDNTI</sequence>
<gene>
    <name evidence="2" type="ORF">GMA92_08475</name>
</gene>
<dbReference type="AlphaFoldDB" id="A0A9X4XF63"/>
<evidence type="ECO:0000313" key="3">
    <source>
        <dbReference type="Proteomes" id="UP000487649"/>
    </source>
</evidence>
<feature type="region of interest" description="Disordered" evidence="1">
    <location>
        <begin position="124"/>
        <end position="166"/>
    </location>
</feature>
<evidence type="ECO:0000256" key="1">
    <source>
        <dbReference type="SAM" id="MobiDB-lite"/>
    </source>
</evidence>
<name>A0A9X4XF63_9FIRM</name>
<reference evidence="2 3" key="1">
    <citation type="journal article" date="2019" name="Nat. Med.">
        <title>A library of human gut bacterial isolates paired with longitudinal multiomics data enables mechanistic microbiome research.</title>
        <authorList>
            <person name="Poyet M."/>
            <person name="Groussin M."/>
            <person name="Gibbons S.M."/>
            <person name="Avila-Pacheco J."/>
            <person name="Jiang X."/>
            <person name="Kearney S.M."/>
            <person name="Perrotta A.R."/>
            <person name="Berdy B."/>
            <person name="Zhao S."/>
            <person name="Lieberman T.D."/>
            <person name="Swanson P.K."/>
            <person name="Smith M."/>
            <person name="Roesemann S."/>
            <person name="Alexander J.E."/>
            <person name="Rich S.A."/>
            <person name="Livny J."/>
            <person name="Vlamakis H."/>
            <person name="Clish C."/>
            <person name="Bullock K."/>
            <person name="Deik A."/>
            <person name="Scott J."/>
            <person name="Pierce K.A."/>
            <person name="Xavier R.J."/>
            <person name="Alm E.J."/>
        </authorList>
    </citation>
    <scope>NUCLEOTIDE SEQUENCE [LARGE SCALE GENOMIC DNA]</scope>
    <source>
        <strain evidence="2 3">BIOML-A198</strain>
    </source>
</reference>
<protein>
    <submittedName>
        <fullName evidence="2">Uncharacterized protein</fullName>
    </submittedName>
</protein>